<dbReference type="EMBL" id="BAABHD010000027">
    <property type="protein sequence ID" value="GAA4455952.1"/>
    <property type="molecule type" value="Genomic_DNA"/>
</dbReference>
<feature type="signal peptide" evidence="1">
    <location>
        <begin position="1"/>
        <end position="23"/>
    </location>
</feature>
<keyword evidence="1" id="KW-0732">Signal</keyword>
<keyword evidence="3" id="KW-1185">Reference proteome</keyword>
<evidence type="ECO:0000313" key="2">
    <source>
        <dbReference type="EMBL" id="GAA4455952.1"/>
    </source>
</evidence>
<evidence type="ECO:0008006" key="4">
    <source>
        <dbReference type="Google" id="ProtNLM"/>
    </source>
</evidence>
<protein>
    <recommendedName>
        <fullName evidence="4">DUF3575 domain-containing protein</fullName>
    </recommendedName>
</protein>
<dbReference type="InterPro" id="IPR021958">
    <property type="entry name" value="DUF3575"/>
</dbReference>
<comment type="caution">
    <text evidence="2">The sequence shown here is derived from an EMBL/GenBank/DDBJ whole genome shotgun (WGS) entry which is preliminary data.</text>
</comment>
<dbReference type="Proteomes" id="UP001501175">
    <property type="component" value="Unassembled WGS sequence"/>
</dbReference>
<organism evidence="2 3">
    <name type="scientific">Nibrella saemangeumensis</name>
    <dbReference type="NCBI Taxonomy" id="1084526"/>
    <lineage>
        <taxon>Bacteria</taxon>
        <taxon>Pseudomonadati</taxon>
        <taxon>Bacteroidota</taxon>
        <taxon>Cytophagia</taxon>
        <taxon>Cytophagales</taxon>
        <taxon>Spirosomataceae</taxon>
        <taxon>Nibrella</taxon>
    </lineage>
</organism>
<name>A0ABP8MU00_9BACT</name>
<reference evidence="3" key="1">
    <citation type="journal article" date="2019" name="Int. J. Syst. Evol. Microbiol.">
        <title>The Global Catalogue of Microorganisms (GCM) 10K type strain sequencing project: providing services to taxonomists for standard genome sequencing and annotation.</title>
        <authorList>
            <consortium name="The Broad Institute Genomics Platform"/>
            <consortium name="The Broad Institute Genome Sequencing Center for Infectious Disease"/>
            <person name="Wu L."/>
            <person name="Ma J."/>
        </authorList>
    </citation>
    <scope>NUCLEOTIDE SEQUENCE [LARGE SCALE GENOMIC DNA]</scope>
    <source>
        <strain evidence="3">JCM 17927</strain>
    </source>
</reference>
<feature type="chain" id="PRO_5047122694" description="DUF3575 domain-containing protein" evidence="1">
    <location>
        <begin position="24"/>
        <end position="182"/>
    </location>
</feature>
<proteinExistence type="predicted"/>
<gene>
    <name evidence="2" type="ORF">GCM10023189_24420</name>
</gene>
<evidence type="ECO:0000313" key="3">
    <source>
        <dbReference type="Proteomes" id="UP001501175"/>
    </source>
</evidence>
<sequence length="182" mass="19629">MKKLMRSALLAAGVLGSVYTANAQSQTVIKANIFSPLVRTGNFAVERALSENHSFQVGFYFTGFKVDDTRFNGIGVTPEYRFYLSESKDAPAGFYVAPFLRYQNFKLTSVNNSAEGSLSTFGGGVTAGYQVLLKDRIAFDFFLGPSYNAGSAKSKDGSTESFSTGLFSGFGLRTGITFGIAF</sequence>
<accession>A0ABP8MU00</accession>
<dbReference type="Pfam" id="PF12099">
    <property type="entry name" value="DUF3575"/>
    <property type="match status" value="1"/>
</dbReference>
<evidence type="ECO:0000256" key="1">
    <source>
        <dbReference type="SAM" id="SignalP"/>
    </source>
</evidence>